<feature type="transmembrane region" description="Helical" evidence="18">
    <location>
        <begin position="89"/>
        <end position="106"/>
    </location>
</feature>
<dbReference type="PANTHER" id="PTHR42829">
    <property type="entry name" value="NADH-UBIQUINONE OXIDOREDUCTASE CHAIN 5"/>
    <property type="match status" value="1"/>
</dbReference>
<dbReference type="Pfam" id="PF06455">
    <property type="entry name" value="NADH5_C"/>
    <property type="match status" value="1"/>
</dbReference>
<evidence type="ECO:0000256" key="5">
    <source>
        <dbReference type="ARBA" id="ARBA00022448"/>
    </source>
</evidence>
<dbReference type="GO" id="GO:0042773">
    <property type="term" value="P:ATP synthesis coupled electron transport"/>
    <property type="evidence" value="ECO:0007669"/>
    <property type="project" value="InterPro"/>
</dbReference>
<feature type="transmembrane region" description="Helical" evidence="18">
    <location>
        <begin position="327"/>
        <end position="350"/>
    </location>
</feature>
<feature type="transmembrane region" description="Helical" evidence="18">
    <location>
        <begin position="179"/>
        <end position="200"/>
    </location>
</feature>
<feature type="transmembrane region" description="Helical" evidence="18">
    <location>
        <begin position="151"/>
        <end position="173"/>
    </location>
</feature>
<geneLocation type="mitochondrion" evidence="21"/>
<comment type="catalytic activity">
    <reaction evidence="17">
        <text>a ubiquinone + NADH + 5 H(+)(in) = a ubiquinol + NAD(+) + 4 H(+)(out)</text>
        <dbReference type="Rhea" id="RHEA:29091"/>
        <dbReference type="Rhea" id="RHEA-COMP:9565"/>
        <dbReference type="Rhea" id="RHEA-COMP:9566"/>
        <dbReference type="ChEBI" id="CHEBI:15378"/>
        <dbReference type="ChEBI" id="CHEBI:16389"/>
        <dbReference type="ChEBI" id="CHEBI:17976"/>
        <dbReference type="ChEBI" id="CHEBI:57540"/>
        <dbReference type="ChEBI" id="CHEBI:57945"/>
        <dbReference type="EC" id="7.1.1.2"/>
    </reaction>
</comment>
<accession>A0A5B9T3U3</accession>
<dbReference type="AlphaFoldDB" id="A0A5B9T3U3"/>
<feature type="transmembrane region" description="Helical" evidence="18">
    <location>
        <begin position="237"/>
        <end position="258"/>
    </location>
</feature>
<feature type="transmembrane region" description="Helical" evidence="18">
    <location>
        <begin position="112"/>
        <end position="130"/>
    </location>
</feature>
<keyword evidence="14 21" id="KW-0496">Mitochondrion</keyword>
<dbReference type="InterPro" id="IPR003945">
    <property type="entry name" value="NU5C-like"/>
</dbReference>
<evidence type="ECO:0000256" key="14">
    <source>
        <dbReference type="ARBA" id="ARBA00023128"/>
    </source>
</evidence>
<feature type="transmembrane region" description="Helical" evidence="18">
    <location>
        <begin position="442"/>
        <end position="465"/>
    </location>
</feature>
<feature type="transmembrane region" description="Helical" evidence="18">
    <location>
        <begin position="413"/>
        <end position="436"/>
    </location>
</feature>
<dbReference type="GO" id="GO:0015990">
    <property type="term" value="P:electron transport coupled proton transport"/>
    <property type="evidence" value="ECO:0007669"/>
    <property type="project" value="TreeGrafter"/>
</dbReference>
<keyword evidence="11 18" id="KW-1133">Transmembrane helix</keyword>
<keyword evidence="12" id="KW-0520">NAD</keyword>
<keyword evidence="13" id="KW-0830">Ubiquinone</keyword>
<dbReference type="Pfam" id="PF00361">
    <property type="entry name" value="Proton_antipo_M"/>
    <property type="match status" value="1"/>
</dbReference>
<gene>
    <name evidence="21" type="primary">nad5</name>
</gene>
<dbReference type="GO" id="GO:0005743">
    <property type="term" value="C:mitochondrial inner membrane"/>
    <property type="evidence" value="ECO:0007669"/>
    <property type="project" value="UniProtKB-SubCell"/>
</dbReference>
<dbReference type="InterPro" id="IPR010934">
    <property type="entry name" value="NADH_DH_su5_C"/>
</dbReference>
<protein>
    <recommendedName>
        <fullName evidence="4">NADH-ubiquinone oxidoreductase chain 5</fullName>
        <ecNumber evidence="3">7.1.1.2</ecNumber>
    </recommendedName>
    <alternativeName>
        <fullName evidence="16">NADH dehydrogenase subunit 5</fullName>
    </alternativeName>
</protein>
<comment type="function">
    <text evidence="1">Core subunit of the mitochondrial membrane respiratory chain NADH dehydrogenase (Complex I) that is believed to belong to the minimal assembly required for catalysis. Complex I functions in the transfer of electrons from NADH to the respiratory chain. The immediate electron acceptor for the enzyme is believed to be ubiquinone.</text>
</comment>
<comment type="subcellular location">
    <subcellularLocation>
        <location evidence="2">Mitochondrion inner membrane</location>
        <topology evidence="2">Multi-pass membrane protein</topology>
    </subcellularLocation>
</comment>
<feature type="transmembrane region" description="Helical" evidence="18">
    <location>
        <begin position="35"/>
        <end position="52"/>
    </location>
</feature>
<keyword evidence="10" id="KW-0249">Electron transport</keyword>
<feature type="transmembrane region" description="Helical" evidence="18">
    <location>
        <begin position="6"/>
        <end position="28"/>
    </location>
</feature>
<dbReference type="GO" id="GO:0008137">
    <property type="term" value="F:NADH dehydrogenase (ubiquinone) activity"/>
    <property type="evidence" value="ECO:0007669"/>
    <property type="project" value="UniProtKB-EC"/>
</dbReference>
<organism evidence="21">
    <name type="scientific">Hypsauchenia hardwickii</name>
    <dbReference type="NCBI Taxonomy" id="2605027"/>
    <lineage>
        <taxon>Eukaryota</taxon>
        <taxon>Metazoa</taxon>
        <taxon>Ecdysozoa</taxon>
        <taxon>Arthropoda</taxon>
        <taxon>Hexapoda</taxon>
        <taxon>Insecta</taxon>
        <taxon>Pterygota</taxon>
        <taxon>Neoptera</taxon>
        <taxon>Paraneoptera</taxon>
        <taxon>Hemiptera</taxon>
        <taxon>Auchenorrhyncha</taxon>
        <taxon>Membracoidea</taxon>
        <taxon>Membracidae</taxon>
        <taxon>Hypsauchenia</taxon>
    </lineage>
</organism>
<keyword evidence="8" id="KW-0999">Mitochondrion inner membrane</keyword>
<evidence type="ECO:0000256" key="13">
    <source>
        <dbReference type="ARBA" id="ARBA00023075"/>
    </source>
</evidence>
<dbReference type="PRINTS" id="PR01434">
    <property type="entry name" value="NADHDHGNASE5"/>
</dbReference>
<dbReference type="InterPro" id="IPR001750">
    <property type="entry name" value="ND/Mrp_TM"/>
</dbReference>
<evidence type="ECO:0000256" key="4">
    <source>
        <dbReference type="ARBA" id="ARBA00021096"/>
    </source>
</evidence>
<keyword evidence="15 18" id="KW-0472">Membrane</keyword>
<feature type="domain" description="NADH:quinone oxidoreductase/Mrp antiporter transmembrane" evidence="19">
    <location>
        <begin position="106"/>
        <end position="376"/>
    </location>
</feature>
<feature type="transmembrane region" description="Helical" evidence="18">
    <location>
        <begin position="58"/>
        <end position="77"/>
    </location>
</feature>
<evidence type="ECO:0000256" key="3">
    <source>
        <dbReference type="ARBA" id="ARBA00012944"/>
    </source>
</evidence>
<sequence>MFNLYMYWFIFMLLMSFIIFYFGMFMLLMEYTIFFEYKIMFINSLTLYYVLIFDWKSMLFISIVMFISGMVLIYSSFYMGYNSYSSIRFLYLLLLFILSMILMIISPNLISILLGWDGLGLVSYCLVMYYQSVNSNFSGMITCLTNRLGDIGILVSISWMMSFGSWNFIFYNVYFDNCIFSLLIISSFTKSAQVPFSSWLPAAMAAPTPVSSLVHSSTLVTAGVYLLIRFFSNSFIYNSFFVIIGTLTMIFSSFCANFEFDLKKIIAFSTLSQLGLMMMSIFSNLVDFSLFHLLTHAMFKSLLFLCSGIFIFYYLDNQDIRYMGGCCKFLPICTCCFNISSMCLCGIPFLAGFYSKDLIIENLIFNGFNLFMFIFYYMSLGLTCCYSLRLFYYSVLKCLNFIPLSCEKNEKNYMSYSIMIMTFISVIFGCLMNWLINLDFNWIYLPFVLKLMSLFIVILGLWIGVELMNLNYLFNMSYYYFNSNMWFIFGYSNYLIDLFLNYCFNYSNLLYWGEFYLTKNTYNYLSISSSLLQTYLNNNIKVFLISYLMLFLFML</sequence>
<evidence type="ECO:0000256" key="8">
    <source>
        <dbReference type="ARBA" id="ARBA00022792"/>
    </source>
</evidence>
<keyword evidence="5" id="KW-0813">Transport</keyword>
<keyword evidence="9" id="KW-1278">Translocase</keyword>
<reference evidence="21" key="1">
    <citation type="journal article" date="2019" name="Int. J. Biol. Macromol.">
        <title>Structural features and phylogenetic implications of four new mitogenomes of Centrotinae (Hemiptera: Membracidae).</title>
        <authorList>
            <person name="Hu K."/>
            <person name="Yuan F."/>
            <person name="Dietrich C.H."/>
            <person name="Yuan X.Q."/>
        </authorList>
    </citation>
    <scope>NUCLEOTIDE SEQUENCE</scope>
</reference>
<evidence type="ECO:0000256" key="15">
    <source>
        <dbReference type="ARBA" id="ARBA00023136"/>
    </source>
</evidence>
<dbReference type="GO" id="GO:0003954">
    <property type="term" value="F:NADH dehydrogenase activity"/>
    <property type="evidence" value="ECO:0007669"/>
    <property type="project" value="TreeGrafter"/>
</dbReference>
<dbReference type="EC" id="7.1.1.2" evidence="3"/>
<evidence type="ECO:0000256" key="17">
    <source>
        <dbReference type="ARBA" id="ARBA00049551"/>
    </source>
</evidence>
<feature type="transmembrane region" description="Helical" evidence="18">
    <location>
        <begin position="535"/>
        <end position="554"/>
    </location>
</feature>
<feature type="domain" description="NADH dehydrogenase subunit 5 C-terminal" evidence="20">
    <location>
        <begin position="386"/>
        <end position="555"/>
    </location>
</feature>
<keyword evidence="7 18" id="KW-0812">Transmembrane</keyword>
<evidence type="ECO:0000256" key="7">
    <source>
        <dbReference type="ARBA" id="ARBA00022692"/>
    </source>
</evidence>
<feature type="transmembrane region" description="Helical" evidence="18">
    <location>
        <begin position="297"/>
        <end position="315"/>
    </location>
</feature>
<dbReference type="PANTHER" id="PTHR42829:SF2">
    <property type="entry name" value="NADH-UBIQUINONE OXIDOREDUCTASE CHAIN 5"/>
    <property type="match status" value="1"/>
</dbReference>
<evidence type="ECO:0000256" key="1">
    <source>
        <dbReference type="ARBA" id="ARBA00003257"/>
    </source>
</evidence>
<proteinExistence type="predicted"/>
<evidence type="ECO:0000256" key="16">
    <source>
        <dbReference type="ARBA" id="ARBA00031027"/>
    </source>
</evidence>
<name>A0A5B9T3U3_9HEMI</name>
<dbReference type="EMBL" id="MK746135">
    <property type="protein sequence ID" value="QEG98427.1"/>
    <property type="molecule type" value="Genomic_DNA"/>
</dbReference>
<evidence type="ECO:0000256" key="11">
    <source>
        <dbReference type="ARBA" id="ARBA00022989"/>
    </source>
</evidence>
<evidence type="ECO:0000259" key="19">
    <source>
        <dbReference type="Pfam" id="PF00361"/>
    </source>
</evidence>
<evidence type="ECO:0000313" key="21">
    <source>
        <dbReference type="EMBL" id="QEG98427.1"/>
    </source>
</evidence>
<evidence type="ECO:0000256" key="18">
    <source>
        <dbReference type="SAM" id="Phobius"/>
    </source>
</evidence>
<feature type="transmembrane region" description="Helical" evidence="18">
    <location>
        <begin position="265"/>
        <end position="285"/>
    </location>
</feature>
<evidence type="ECO:0000256" key="10">
    <source>
        <dbReference type="ARBA" id="ARBA00022982"/>
    </source>
</evidence>
<evidence type="ECO:0000259" key="20">
    <source>
        <dbReference type="Pfam" id="PF06455"/>
    </source>
</evidence>
<feature type="transmembrane region" description="Helical" evidence="18">
    <location>
        <begin position="370"/>
        <end position="392"/>
    </location>
</feature>
<evidence type="ECO:0000256" key="6">
    <source>
        <dbReference type="ARBA" id="ARBA00022660"/>
    </source>
</evidence>
<evidence type="ECO:0000256" key="12">
    <source>
        <dbReference type="ARBA" id="ARBA00023027"/>
    </source>
</evidence>
<evidence type="ECO:0000256" key="2">
    <source>
        <dbReference type="ARBA" id="ARBA00004448"/>
    </source>
</evidence>
<evidence type="ECO:0000256" key="9">
    <source>
        <dbReference type="ARBA" id="ARBA00022967"/>
    </source>
</evidence>
<keyword evidence="6" id="KW-0679">Respiratory chain</keyword>